<dbReference type="SUPFAM" id="SSF49899">
    <property type="entry name" value="Concanavalin A-like lectins/glucanases"/>
    <property type="match status" value="1"/>
</dbReference>
<feature type="chain" id="PRO_5029459255" evidence="1">
    <location>
        <begin position="20"/>
        <end position="400"/>
    </location>
</feature>
<evidence type="ECO:0000313" key="3">
    <source>
        <dbReference type="Proteomes" id="UP000594262"/>
    </source>
</evidence>
<keyword evidence="3" id="KW-1185">Reference proteome</keyword>
<dbReference type="EnsemblMetazoa" id="CLYHEMT015951.1">
    <property type="protein sequence ID" value="CLYHEMP015951.1"/>
    <property type="gene ID" value="CLYHEMG015951"/>
</dbReference>
<protein>
    <submittedName>
        <fullName evidence="2">Uncharacterized protein</fullName>
    </submittedName>
</protein>
<dbReference type="GeneID" id="136804602"/>
<organism evidence="2 3">
    <name type="scientific">Clytia hemisphaerica</name>
    <dbReference type="NCBI Taxonomy" id="252671"/>
    <lineage>
        <taxon>Eukaryota</taxon>
        <taxon>Metazoa</taxon>
        <taxon>Cnidaria</taxon>
        <taxon>Hydrozoa</taxon>
        <taxon>Hydroidolina</taxon>
        <taxon>Leptothecata</taxon>
        <taxon>Obeliida</taxon>
        <taxon>Clytiidae</taxon>
        <taxon>Clytia</taxon>
    </lineage>
</organism>
<dbReference type="InterPro" id="IPR013320">
    <property type="entry name" value="ConA-like_dom_sf"/>
</dbReference>
<dbReference type="RefSeq" id="XP_066917304.1">
    <property type="nucleotide sequence ID" value="XM_067061203.1"/>
</dbReference>
<dbReference type="Gene3D" id="2.60.120.200">
    <property type="match status" value="1"/>
</dbReference>
<proteinExistence type="predicted"/>
<dbReference type="AlphaFoldDB" id="A0A7M5X0S0"/>
<evidence type="ECO:0000313" key="2">
    <source>
        <dbReference type="EnsemblMetazoa" id="CLYHEMP015951.1"/>
    </source>
</evidence>
<name>A0A7M5X0S0_9CNID</name>
<feature type="signal peptide" evidence="1">
    <location>
        <begin position="1"/>
        <end position="19"/>
    </location>
</feature>
<dbReference type="Proteomes" id="UP000594262">
    <property type="component" value="Unplaced"/>
</dbReference>
<sequence>MSKTKYFMILAHLVSLSRGQDTCPKTNCKKTIGTNDIHLTSFTKTAHKKFTFWPPSKTVGGVSGTKEDRERRCAEQCSKQGISVCKTAHLSPYTAPPSTCYLFAEDAYNHTESVTSTVSSWTTFHVKNSFCESFPCNTGVCQPDFELDRGHCKCSGYSGEFCQTLDPLNTEDVGHWTFDSGYMENVGTGASNLGDGTMTTGVIVETLERSTKVMHCKGGGSGYENCFSIFPDFSKGCWSSQSSFVTSLSALPTACPNGFTLAFWVRALYPRNIDVETGYAVLVSQGFRSTQQGFSIWFGKKISIEFHTNTDYAFCQLNQFKDKQFKEWMLFGLTYNSHDGKFHCIFNNELFEASVGVHTQADLNAFYFGGTTPTFFDDVIYLPSHLTNEGLHVVYNQTNH</sequence>
<dbReference type="RefSeq" id="XP_066917303.1">
    <property type="nucleotide sequence ID" value="XM_067061202.1"/>
</dbReference>
<accession>A0A7M5X0S0</accession>
<keyword evidence="1" id="KW-0732">Signal</keyword>
<evidence type="ECO:0000256" key="1">
    <source>
        <dbReference type="SAM" id="SignalP"/>
    </source>
</evidence>
<reference evidence="2" key="1">
    <citation type="submission" date="2021-01" db="UniProtKB">
        <authorList>
            <consortium name="EnsemblMetazoa"/>
        </authorList>
    </citation>
    <scope>IDENTIFICATION</scope>
</reference>